<dbReference type="RefSeq" id="WP_069703424.1">
    <property type="nucleotide sequence ID" value="NZ_MJAT01000040.1"/>
</dbReference>
<feature type="transmembrane region" description="Helical" evidence="7">
    <location>
        <begin position="273"/>
        <end position="291"/>
    </location>
</feature>
<dbReference type="EMBL" id="MJAT01000040">
    <property type="protein sequence ID" value="OEH84187.1"/>
    <property type="molecule type" value="Genomic_DNA"/>
</dbReference>
<feature type="domain" description="EamA" evidence="8">
    <location>
        <begin position="7"/>
        <end position="141"/>
    </location>
</feature>
<gene>
    <name evidence="9" type="ORF">BHU72_12345</name>
</gene>
<name>A0A1E5L234_9FIRM</name>
<dbReference type="GO" id="GO:0005886">
    <property type="term" value="C:plasma membrane"/>
    <property type="evidence" value="ECO:0007669"/>
    <property type="project" value="UniProtKB-SubCell"/>
</dbReference>
<dbReference type="PANTHER" id="PTHR42920">
    <property type="entry name" value="OS03G0707200 PROTEIN-RELATED"/>
    <property type="match status" value="1"/>
</dbReference>
<dbReference type="AlphaFoldDB" id="A0A1E5L234"/>
<feature type="transmembrane region" description="Helical" evidence="7">
    <location>
        <begin position="7"/>
        <end position="30"/>
    </location>
</feature>
<evidence type="ECO:0000256" key="5">
    <source>
        <dbReference type="ARBA" id="ARBA00022989"/>
    </source>
</evidence>
<evidence type="ECO:0000313" key="10">
    <source>
        <dbReference type="Proteomes" id="UP000095255"/>
    </source>
</evidence>
<dbReference type="Pfam" id="PF00892">
    <property type="entry name" value="EamA"/>
    <property type="match status" value="2"/>
</dbReference>
<feature type="transmembrane region" description="Helical" evidence="7">
    <location>
        <begin position="36"/>
        <end position="58"/>
    </location>
</feature>
<feature type="transmembrane region" description="Helical" evidence="7">
    <location>
        <begin position="148"/>
        <end position="167"/>
    </location>
</feature>
<dbReference type="InterPro" id="IPR000620">
    <property type="entry name" value="EamA_dom"/>
</dbReference>
<keyword evidence="3" id="KW-1003">Cell membrane</keyword>
<dbReference type="Proteomes" id="UP000095255">
    <property type="component" value="Unassembled WGS sequence"/>
</dbReference>
<feature type="transmembrane region" description="Helical" evidence="7">
    <location>
        <begin position="99"/>
        <end position="118"/>
    </location>
</feature>
<feature type="domain" description="EamA" evidence="8">
    <location>
        <begin position="150"/>
        <end position="288"/>
    </location>
</feature>
<keyword evidence="10" id="KW-1185">Reference proteome</keyword>
<dbReference type="PANTHER" id="PTHR42920:SF5">
    <property type="entry name" value="EAMA DOMAIN-CONTAINING PROTEIN"/>
    <property type="match status" value="1"/>
</dbReference>
<keyword evidence="4 7" id="KW-0812">Transmembrane</keyword>
<dbReference type="InterPro" id="IPR037185">
    <property type="entry name" value="EmrE-like"/>
</dbReference>
<evidence type="ECO:0000256" key="1">
    <source>
        <dbReference type="ARBA" id="ARBA00004651"/>
    </source>
</evidence>
<evidence type="ECO:0000313" key="9">
    <source>
        <dbReference type="EMBL" id="OEH84187.1"/>
    </source>
</evidence>
<protein>
    <recommendedName>
        <fullName evidence="8">EamA domain-containing protein</fullName>
    </recommendedName>
</protein>
<keyword evidence="6 7" id="KW-0472">Membrane</keyword>
<dbReference type="OrthoDB" id="9804865at2"/>
<feature type="transmembrane region" description="Helical" evidence="7">
    <location>
        <begin position="248"/>
        <end position="267"/>
    </location>
</feature>
<evidence type="ECO:0000256" key="6">
    <source>
        <dbReference type="ARBA" id="ARBA00023136"/>
    </source>
</evidence>
<evidence type="ECO:0000256" key="4">
    <source>
        <dbReference type="ARBA" id="ARBA00022692"/>
    </source>
</evidence>
<evidence type="ECO:0000256" key="2">
    <source>
        <dbReference type="ARBA" id="ARBA00007362"/>
    </source>
</evidence>
<keyword evidence="5 7" id="KW-1133">Transmembrane helix</keyword>
<comment type="similarity">
    <text evidence="2">Belongs to the EamA transporter family.</text>
</comment>
<feature type="transmembrane region" description="Helical" evidence="7">
    <location>
        <begin position="125"/>
        <end position="142"/>
    </location>
</feature>
<evidence type="ECO:0000256" key="3">
    <source>
        <dbReference type="ARBA" id="ARBA00022475"/>
    </source>
</evidence>
<evidence type="ECO:0000259" key="8">
    <source>
        <dbReference type="Pfam" id="PF00892"/>
    </source>
</evidence>
<dbReference type="STRING" id="1390249.BHU72_12345"/>
<sequence>MKHKTLIADILLIIVAFIWGATFVIVKNAIDILPPFSFNAIRFFIASVFLLLIMLIFYRKPLKELNGSTWIAGFFIGVFLFAGYAFQTFGLLYTTASKAGFITGLSVVLVPLFAVLFFKEYIRRQFVIGISFAMVGLFLLSVNSNWNIAYGDFLVFLCAIAYALHIITVGKYAPTHNVFSLALIQISVVSLLNFIAAFLFEDLGQTFQMQTLMAPDVYWALLITAIFATALAFLVQTSAQKFTTPTKTALIFSTEPVFAAVTAFWLAGEVLVMREWIGCALILFGMIVAELPSSSEKKARVLIKQQNEIESEL</sequence>
<accession>A0A1E5L234</accession>
<reference evidence="9 10" key="1">
    <citation type="submission" date="2016-09" db="EMBL/GenBank/DDBJ databases">
        <title>Desulfuribacillus arsenicus sp. nov., an obligately anaerobic, dissimilatory arsenic- and antimonate-reducing bacterium isolated from anoxic sediments.</title>
        <authorList>
            <person name="Abin C.A."/>
            <person name="Hollibaugh J.T."/>
        </authorList>
    </citation>
    <scope>NUCLEOTIDE SEQUENCE [LARGE SCALE GENOMIC DNA]</scope>
    <source>
        <strain evidence="9 10">MLFW-2</strain>
    </source>
</reference>
<dbReference type="InterPro" id="IPR051258">
    <property type="entry name" value="Diverse_Substrate_Transporter"/>
</dbReference>
<feature type="transmembrane region" description="Helical" evidence="7">
    <location>
        <begin position="70"/>
        <end position="93"/>
    </location>
</feature>
<comment type="subcellular location">
    <subcellularLocation>
        <location evidence="1">Cell membrane</location>
        <topology evidence="1">Multi-pass membrane protein</topology>
    </subcellularLocation>
</comment>
<organism evidence="9 10">
    <name type="scientific">Desulfuribacillus stibiiarsenatis</name>
    <dbReference type="NCBI Taxonomy" id="1390249"/>
    <lineage>
        <taxon>Bacteria</taxon>
        <taxon>Bacillati</taxon>
        <taxon>Bacillota</taxon>
        <taxon>Desulfuribacillia</taxon>
        <taxon>Desulfuribacillales</taxon>
        <taxon>Desulfuribacillaceae</taxon>
        <taxon>Desulfuribacillus</taxon>
    </lineage>
</organism>
<feature type="transmembrane region" description="Helical" evidence="7">
    <location>
        <begin position="218"/>
        <end position="236"/>
    </location>
</feature>
<proteinExistence type="inferred from homology"/>
<comment type="caution">
    <text evidence="9">The sequence shown here is derived from an EMBL/GenBank/DDBJ whole genome shotgun (WGS) entry which is preliminary data.</text>
</comment>
<feature type="transmembrane region" description="Helical" evidence="7">
    <location>
        <begin position="179"/>
        <end position="198"/>
    </location>
</feature>
<evidence type="ECO:0000256" key="7">
    <source>
        <dbReference type="SAM" id="Phobius"/>
    </source>
</evidence>
<dbReference type="SUPFAM" id="SSF103481">
    <property type="entry name" value="Multidrug resistance efflux transporter EmrE"/>
    <property type="match status" value="2"/>
</dbReference>